<keyword evidence="6 17" id="KW-0472">Membrane</keyword>
<feature type="region of interest" description="Disordered" evidence="16">
    <location>
        <begin position="1"/>
        <end position="36"/>
    </location>
</feature>
<feature type="transmembrane region" description="Helical" evidence="17">
    <location>
        <begin position="247"/>
        <end position="268"/>
    </location>
</feature>
<keyword evidence="7" id="KW-0443">Lipid metabolism</keyword>
<keyword evidence="3 15" id="KW-0808">Transferase</keyword>
<evidence type="ECO:0000256" key="16">
    <source>
        <dbReference type="SAM" id="MobiDB-lite"/>
    </source>
</evidence>
<reference evidence="18" key="1">
    <citation type="submission" date="2021-06" db="EMBL/GenBank/DDBJ databases">
        <authorList>
            <person name="Hodson N. C."/>
            <person name="Mongue J. A."/>
            <person name="Jaron S. K."/>
        </authorList>
    </citation>
    <scope>NUCLEOTIDE SEQUENCE</scope>
</reference>
<dbReference type="PROSITE" id="PS00379">
    <property type="entry name" value="CDP_ALCOHOL_P_TRANSF"/>
    <property type="match status" value="1"/>
</dbReference>
<comment type="similarity">
    <text evidence="2 15">Belongs to the CDP-alcohol phosphatidyltransferase class-I family.</text>
</comment>
<evidence type="ECO:0000256" key="14">
    <source>
        <dbReference type="ARBA" id="ARBA00048570"/>
    </source>
</evidence>
<sequence length="428" mass="46659">MSGGEEERRGNRLTSTHNNEARVGPSGTRTGTGTGTGTDDILSHVQLLNLKSHKYNSTSCSLLDPIFQPFWNWLTDRLPLWLAPNLLTVFGLGINIVTALILLVYTPDLRQPVPPWACYLNALGLFTYQTLDAIDGKQARRTKSSSPLGELFDHGCDSCSTVFLTLSVAAACQFGFNPGLTLFHCVLGSLLFYCVHWRTYMTGTLSFGLVDVTEAELTMVLVQLVSGLFGTGFWTENVIYSLSWGHILILTSVPFELYSIGKTLGIVVGKYGVGKNGSTVAGTSVISPAIPIFLAFAPMVWIAVKSPQGVYHSHPALFIVTTGLIASKVTDRLIIAHMTKSDMKFLDRALIGPGLMLLNIFLGLGMSEVMLLWGSLLWTIFDTYQFCSRVCQEICNFLNIKLFSIDYIVSSSGGGSSAARVGSLRKKN</sequence>
<dbReference type="GO" id="GO:0005794">
    <property type="term" value="C:Golgi apparatus"/>
    <property type="evidence" value="ECO:0007669"/>
    <property type="project" value="TreeGrafter"/>
</dbReference>
<evidence type="ECO:0000256" key="8">
    <source>
        <dbReference type="ARBA" id="ARBA00023264"/>
    </source>
</evidence>
<dbReference type="InterPro" id="IPR048254">
    <property type="entry name" value="CDP_ALCOHOL_P_TRANSF_CS"/>
</dbReference>
<feature type="transmembrane region" description="Helical" evidence="17">
    <location>
        <begin position="280"/>
        <end position="304"/>
    </location>
</feature>
<comment type="catalytic activity">
    <reaction evidence="10">
        <text>1,2-dioctanoyl-sn-glycerol + CDP-choline = 1,2-dioctanoyl-sn-glycero-3-phosphocholine + CMP + H(+)</text>
        <dbReference type="Rhea" id="RHEA:54232"/>
        <dbReference type="ChEBI" id="CHEBI:15378"/>
        <dbReference type="ChEBI" id="CHEBI:58779"/>
        <dbReference type="ChEBI" id="CHEBI:60377"/>
        <dbReference type="ChEBI" id="CHEBI:76979"/>
        <dbReference type="ChEBI" id="CHEBI:78228"/>
    </reaction>
    <physiologicalReaction direction="left-to-right" evidence="10">
        <dbReference type="Rhea" id="RHEA:54233"/>
    </physiologicalReaction>
</comment>
<comment type="catalytic activity">
    <reaction evidence="9">
        <text>1-hexadecanoyl-2-(4Z,7Z,10Z,13Z,16Z,19Z-docosahexaenoyl)-sn-glycerol + CDP-choline = 1-hexadecanoyl-2-(4Z,7Z,10Z,13Z,16Z,19Z-docosahexaenoyl)-sn-glycero-3-phosphocholine + CMP + H(+)</text>
        <dbReference type="Rhea" id="RHEA:54332"/>
        <dbReference type="ChEBI" id="CHEBI:15378"/>
        <dbReference type="ChEBI" id="CHEBI:58779"/>
        <dbReference type="ChEBI" id="CHEBI:60377"/>
        <dbReference type="ChEBI" id="CHEBI:74963"/>
        <dbReference type="ChEBI" id="CHEBI:82949"/>
    </reaction>
    <physiologicalReaction direction="left-to-right" evidence="9">
        <dbReference type="Rhea" id="RHEA:54333"/>
    </physiologicalReaction>
</comment>
<proteinExistence type="inferred from homology"/>
<gene>
    <name evidence="18" type="ORF">AFUS01_LOCUS40760</name>
</gene>
<dbReference type="OrthoDB" id="196717at2759"/>
<keyword evidence="7" id="KW-0444">Lipid biosynthesis</keyword>
<evidence type="ECO:0000256" key="4">
    <source>
        <dbReference type="ARBA" id="ARBA00022692"/>
    </source>
</evidence>
<dbReference type="AlphaFoldDB" id="A0A8J2LFR9"/>
<dbReference type="EC" id="2.7.8.2" evidence="13"/>
<comment type="catalytic activity">
    <reaction evidence="11">
        <text>1-hexadecanoyl-2-(9Z-octadecenoyl)-sn-glycerol + CDP-choline = 1-hexadecanoyl-2-(9Z-octadecenoyl)-sn-glycero-3-phosphocholine + CMP + H(+)</text>
        <dbReference type="Rhea" id="RHEA:54244"/>
        <dbReference type="ChEBI" id="CHEBI:15378"/>
        <dbReference type="ChEBI" id="CHEBI:58779"/>
        <dbReference type="ChEBI" id="CHEBI:60377"/>
        <dbReference type="ChEBI" id="CHEBI:73001"/>
        <dbReference type="ChEBI" id="CHEBI:75466"/>
    </reaction>
    <physiologicalReaction direction="left-to-right" evidence="11">
        <dbReference type="Rhea" id="RHEA:54245"/>
    </physiologicalReaction>
</comment>
<evidence type="ECO:0000256" key="10">
    <source>
        <dbReference type="ARBA" id="ARBA00036651"/>
    </source>
</evidence>
<dbReference type="InterPro" id="IPR014472">
    <property type="entry name" value="CHOPT"/>
</dbReference>
<dbReference type="GO" id="GO:0004307">
    <property type="term" value="F:ethanolaminephosphotransferase activity"/>
    <property type="evidence" value="ECO:0007669"/>
    <property type="project" value="TreeGrafter"/>
</dbReference>
<dbReference type="FunFam" id="1.20.120.1760:FF:000002">
    <property type="entry name" value="Choline/ethanolamine phosphotransferase 1"/>
    <property type="match status" value="1"/>
</dbReference>
<feature type="transmembrane region" description="Helical" evidence="17">
    <location>
        <begin position="86"/>
        <end position="106"/>
    </location>
</feature>
<keyword evidence="19" id="KW-1185">Reference proteome</keyword>
<evidence type="ECO:0000256" key="13">
    <source>
        <dbReference type="ARBA" id="ARBA00038987"/>
    </source>
</evidence>
<dbReference type="PIRSF" id="PIRSF015665">
    <property type="entry name" value="CHOPT"/>
    <property type="match status" value="1"/>
</dbReference>
<dbReference type="EMBL" id="CAJVCH010558429">
    <property type="protein sequence ID" value="CAG7830996.1"/>
    <property type="molecule type" value="Genomic_DNA"/>
</dbReference>
<protein>
    <recommendedName>
        <fullName evidence="13">diacylglycerol cholinephosphotransferase</fullName>
        <ecNumber evidence="13">2.7.8.2</ecNumber>
    </recommendedName>
</protein>
<comment type="caution">
    <text evidence="18">The sequence shown here is derived from an EMBL/GenBank/DDBJ whole genome shotgun (WGS) entry which is preliminary data.</text>
</comment>
<dbReference type="PANTHER" id="PTHR10414">
    <property type="entry name" value="ETHANOLAMINEPHOSPHOTRANSFERASE"/>
    <property type="match status" value="1"/>
</dbReference>
<keyword evidence="5 17" id="KW-1133">Transmembrane helix</keyword>
<evidence type="ECO:0000256" key="6">
    <source>
        <dbReference type="ARBA" id="ARBA00023136"/>
    </source>
</evidence>
<evidence type="ECO:0000313" key="18">
    <source>
        <dbReference type="EMBL" id="CAG7830996.1"/>
    </source>
</evidence>
<dbReference type="Pfam" id="PF01066">
    <property type="entry name" value="CDP-OH_P_transf"/>
    <property type="match status" value="1"/>
</dbReference>
<feature type="transmembrane region" description="Helical" evidence="17">
    <location>
        <begin position="174"/>
        <end position="196"/>
    </location>
</feature>
<evidence type="ECO:0000256" key="2">
    <source>
        <dbReference type="ARBA" id="ARBA00010441"/>
    </source>
</evidence>
<evidence type="ECO:0000256" key="7">
    <source>
        <dbReference type="ARBA" id="ARBA00023209"/>
    </source>
</evidence>
<organism evidence="18 19">
    <name type="scientific">Allacma fusca</name>
    <dbReference type="NCBI Taxonomy" id="39272"/>
    <lineage>
        <taxon>Eukaryota</taxon>
        <taxon>Metazoa</taxon>
        <taxon>Ecdysozoa</taxon>
        <taxon>Arthropoda</taxon>
        <taxon>Hexapoda</taxon>
        <taxon>Collembola</taxon>
        <taxon>Symphypleona</taxon>
        <taxon>Sminthuridae</taxon>
        <taxon>Allacma</taxon>
    </lineage>
</organism>
<dbReference type="GO" id="GO:0006646">
    <property type="term" value="P:phosphatidylethanolamine biosynthetic process"/>
    <property type="evidence" value="ECO:0007669"/>
    <property type="project" value="TreeGrafter"/>
</dbReference>
<evidence type="ECO:0000256" key="12">
    <source>
        <dbReference type="ARBA" id="ARBA00037890"/>
    </source>
</evidence>
<name>A0A8J2LFR9_9HEXA</name>
<comment type="pathway">
    <text evidence="12">Phospholipid metabolism; phosphatidylcholine biosynthesis; phosphatidylcholine from phosphocholine: step 2/2.</text>
</comment>
<keyword evidence="8" id="KW-1208">Phospholipid metabolism</keyword>
<dbReference type="GO" id="GO:0004142">
    <property type="term" value="F:diacylglycerol cholinephosphotransferase activity"/>
    <property type="evidence" value="ECO:0007669"/>
    <property type="project" value="UniProtKB-EC"/>
</dbReference>
<feature type="compositionally biased region" description="Basic and acidic residues" evidence="16">
    <location>
        <begin position="1"/>
        <end position="10"/>
    </location>
</feature>
<evidence type="ECO:0000256" key="17">
    <source>
        <dbReference type="SAM" id="Phobius"/>
    </source>
</evidence>
<evidence type="ECO:0000256" key="9">
    <source>
        <dbReference type="ARBA" id="ARBA00036100"/>
    </source>
</evidence>
<feature type="transmembrane region" description="Helical" evidence="17">
    <location>
        <begin position="217"/>
        <end position="235"/>
    </location>
</feature>
<comment type="subcellular location">
    <subcellularLocation>
        <location evidence="1">Membrane</location>
        <topology evidence="1">Multi-pass membrane protein</topology>
    </subcellularLocation>
</comment>
<dbReference type="Proteomes" id="UP000708208">
    <property type="component" value="Unassembled WGS sequence"/>
</dbReference>
<keyword evidence="7" id="KW-0594">Phospholipid biosynthesis</keyword>
<accession>A0A8J2LFR9</accession>
<evidence type="ECO:0000256" key="15">
    <source>
        <dbReference type="RuleBase" id="RU003750"/>
    </source>
</evidence>
<dbReference type="InterPro" id="IPR000462">
    <property type="entry name" value="CDP-OH_P_trans"/>
</dbReference>
<feature type="transmembrane region" description="Helical" evidence="17">
    <location>
        <begin position="356"/>
        <end position="381"/>
    </location>
</feature>
<evidence type="ECO:0000256" key="5">
    <source>
        <dbReference type="ARBA" id="ARBA00022989"/>
    </source>
</evidence>
<evidence type="ECO:0000256" key="1">
    <source>
        <dbReference type="ARBA" id="ARBA00004141"/>
    </source>
</evidence>
<keyword evidence="4 17" id="KW-0812">Transmembrane</keyword>
<dbReference type="PANTHER" id="PTHR10414:SF37">
    <property type="entry name" value="BB IN A BOXCAR, ISOFORM C"/>
    <property type="match status" value="1"/>
</dbReference>
<feature type="transmembrane region" description="Helical" evidence="17">
    <location>
        <begin position="316"/>
        <end position="335"/>
    </location>
</feature>
<comment type="catalytic activity">
    <reaction evidence="14">
        <text>CDP-choline + a 1,2-diacyl-sn-glycerol = a 1,2-diacyl-sn-glycero-3-phosphocholine + CMP + H(+)</text>
        <dbReference type="Rhea" id="RHEA:32939"/>
        <dbReference type="ChEBI" id="CHEBI:15378"/>
        <dbReference type="ChEBI" id="CHEBI:17815"/>
        <dbReference type="ChEBI" id="CHEBI:57643"/>
        <dbReference type="ChEBI" id="CHEBI:58779"/>
        <dbReference type="ChEBI" id="CHEBI:60377"/>
        <dbReference type="EC" id="2.7.8.2"/>
    </reaction>
    <physiologicalReaction direction="left-to-right" evidence="14">
        <dbReference type="Rhea" id="RHEA:32940"/>
    </physiologicalReaction>
</comment>
<dbReference type="GO" id="GO:0005789">
    <property type="term" value="C:endoplasmic reticulum membrane"/>
    <property type="evidence" value="ECO:0007669"/>
    <property type="project" value="TreeGrafter"/>
</dbReference>
<evidence type="ECO:0000256" key="3">
    <source>
        <dbReference type="ARBA" id="ARBA00022679"/>
    </source>
</evidence>
<evidence type="ECO:0000313" key="19">
    <source>
        <dbReference type="Proteomes" id="UP000708208"/>
    </source>
</evidence>
<evidence type="ECO:0000256" key="11">
    <source>
        <dbReference type="ARBA" id="ARBA00036890"/>
    </source>
</evidence>